<feature type="domain" description="YrdC-like" evidence="12">
    <location>
        <begin position="35"/>
        <end position="209"/>
    </location>
</feature>
<dbReference type="PANTHER" id="PTHR17490">
    <property type="entry name" value="SUA5"/>
    <property type="match status" value="1"/>
</dbReference>
<dbReference type="InterPro" id="IPR050156">
    <property type="entry name" value="TC-AMP_synthase_SUA5"/>
</dbReference>
<dbReference type="GO" id="GO:0000049">
    <property type="term" value="F:tRNA binding"/>
    <property type="evidence" value="ECO:0007669"/>
    <property type="project" value="TreeGrafter"/>
</dbReference>
<dbReference type="Proteomes" id="UP001304970">
    <property type="component" value="Chromosome"/>
</dbReference>
<dbReference type="GO" id="GO:0005524">
    <property type="term" value="F:ATP binding"/>
    <property type="evidence" value="ECO:0007669"/>
    <property type="project" value="UniProtKB-KW"/>
</dbReference>
<dbReference type="Gene3D" id="3.90.870.10">
    <property type="entry name" value="DHBP synthase"/>
    <property type="match status" value="1"/>
</dbReference>
<gene>
    <name evidence="13" type="primary">ywlC</name>
    <name evidence="13" type="ORF">MsAm2_14790</name>
</gene>
<comment type="similarity">
    <text evidence="2">Belongs to the SUA5 family.</text>
</comment>
<proteinExistence type="inferred from homology"/>
<comment type="catalytic activity">
    <reaction evidence="11">
        <text>L-threonine + hydrogencarbonate + ATP = L-threonylcarbamoyladenylate + diphosphate + H2O</text>
        <dbReference type="Rhea" id="RHEA:36407"/>
        <dbReference type="ChEBI" id="CHEBI:15377"/>
        <dbReference type="ChEBI" id="CHEBI:17544"/>
        <dbReference type="ChEBI" id="CHEBI:30616"/>
        <dbReference type="ChEBI" id="CHEBI:33019"/>
        <dbReference type="ChEBI" id="CHEBI:57926"/>
        <dbReference type="ChEBI" id="CHEBI:73682"/>
        <dbReference type="EC" id="2.7.7.87"/>
    </reaction>
</comment>
<keyword evidence="6" id="KW-0819">tRNA processing</keyword>
<evidence type="ECO:0000256" key="10">
    <source>
        <dbReference type="ARBA" id="ARBA00029774"/>
    </source>
</evidence>
<evidence type="ECO:0000256" key="4">
    <source>
        <dbReference type="ARBA" id="ARBA00022490"/>
    </source>
</evidence>
<dbReference type="RefSeq" id="WP_338097633.1">
    <property type="nucleotide sequence ID" value="NZ_CP131061.1"/>
</dbReference>
<evidence type="ECO:0000256" key="1">
    <source>
        <dbReference type="ARBA" id="ARBA00004496"/>
    </source>
</evidence>
<evidence type="ECO:0000256" key="7">
    <source>
        <dbReference type="ARBA" id="ARBA00022695"/>
    </source>
</evidence>
<dbReference type="InterPro" id="IPR006070">
    <property type="entry name" value="Sua5-like_dom"/>
</dbReference>
<dbReference type="EMBL" id="CP131061">
    <property type="protein sequence ID" value="WNY27674.1"/>
    <property type="molecule type" value="Genomic_DNA"/>
</dbReference>
<name>A0AA96V6X7_9EURY</name>
<evidence type="ECO:0000256" key="6">
    <source>
        <dbReference type="ARBA" id="ARBA00022694"/>
    </source>
</evidence>
<reference evidence="13 14" key="1">
    <citation type="submission" date="2023-07" db="EMBL/GenBank/DDBJ databases">
        <title>Closed genome sequence of Methanosarcinaceae archaeon Am2.</title>
        <authorList>
            <person name="Poehlein A."/>
            <person name="Protasov E."/>
            <person name="Platt K."/>
            <person name="Reeh H."/>
            <person name="Daniel R."/>
            <person name="Brune A."/>
        </authorList>
    </citation>
    <scope>NUCLEOTIDE SEQUENCE [LARGE SCALE GENOMIC DNA]</scope>
    <source>
        <strain evidence="13 14">Am2</strain>
    </source>
</reference>
<protein>
    <recommendedName>
        <fullName evidence="10">L-threonylcarbamoyladenylate synthase</fullName>
        <ecNumber evidence="3">2.7.7.87</ecNumber>
    </recommendedName>
    <alternativeName>
        <fullName evidence="10">L-threonylcarbamoyladenylate synthase</fullName>
    </alternativeName>
</protein>
<organism evidence="13 14">
    <name type="scientific">Methanolapillus ohkumae</name>
    <dbReference type="NCBI Taxonomy" id="3028298"/>
    <lineage>
        <taxon>Archaea</taxon>
        <taxon>Methanobacteriati</taxon>
        <taxon>Methanobacteriota</taxon>
        <taxon>Stenosarchaea group</taxon>
        <taxon>Methanomicrobia</taxon>
        <taxon>Methanosarcinales</taxon>
        <taxon>Methanosarcinaceae</taxon>
        <taxon>Methanolapillus</taxon>
    </lineage>
</organism>
<dbReference type="AlphaFoldDB" id="A0AA96V6X7"/>
<evidence type="ECO:0000256" key="8">
    <source>
        <dbReference type="ARBA" id="ARBA00022741"/>
    </source>
</evidence>
<evidence type="ECO:0000313" key="14">
    <source>
        <dbReference type="Proteomes" id="UP001304970"/>
    </source>
</evidence>
<evidence type="ECO:0000256" key="2">
    <source>
        <dbReference type="ARBA" id="ARBA00007663"/>
    </source>
</evidence>
<comment type="subcellular location">
    <subcellularLocation>
        <location evidence="1">Cytoplasm</location>
    </subcellularLocation>
</comment>
<dbReference type="GO" id="GO:0003725">
    <property type="term" value="F:double-stranded RNA binding"/>
    <property type="evidence" value="ECO:0007669"/>
    <property type="project" value="InterPro"/>
</dbReference>
<keyword evidence="4" id="KW-0963">Cytoplasm</keyword>
<evidence type="ECO:0000256" key="5">
    <source>
        <dbReference type="ARBA" id="ARBA00022679"/>
    </source>
</evidence>
<evidence type="ECO:0000313" key="13">
    <source>
        <dbReference type="EMBL" id="WNY27674.1"/>
    </source>
</evidence>
<keyword evidence="7 13" id="KW-0548">Nucleotidyltransferase</keyword>
<keyword evidence="14" id="KW-1185">Reference proteome</keyword>
<keyword evidence="8" id="KW-0547">Nucleotide-binding</keyword>
<dbReference type="NCBIfam" id="TIGR00057">
    <property type="entry name" value="L-threonylcarbamoyladenylate synthase"/>
    <property type="match status" value="1"/>
</dbReference>
<dbReference type="Pfam" id="PF01300">
    <property type="entry name" value="Sua5_yciO_yrdC"/>
    <property type="match status" value="1"/>
</dbReference>
<evidence type="ECO:0000259" key="12">
    <source>
        <dbReference type="Pfam" id="PF01300"/>
    </source>
</evidence>
<dbReference type="SUPFAM" id="SSF55821">
    <property type="entry name" value="YrdC/RibB"/>
    <property type="match status" value="1"/>
</dbReference>
<dbReference type="GO" id="GO:0006450">
    <property type="term" value="P:regulation of translational fidelity"/>
    <property type="evidence" value="ECO:0007669"/>
    <property type="project" value="TreeGrafter"/>
</dbReference>
<dbReference type="GO" id="GO:0061710">
    <property type="term" value="F:L-threonylcarbamoyladenylate synthase"/>
    <property type="evidence" value="ECO:0007669"/>
    <property type="project" value="UniProtKB-EC"/>
</dbReference>
<keyword evidence="5 13" id="KW-0808">Transferase</keyword>
<accession>A0AA96V6X7</accession>
<dbReference type="PANTHER" id="PTHR17490:SF16">
    <property type="entry name" value="THREONYLCARBAMOYL-AMP SYNTHASE"/>
    <property type="match status" value="1"/>
</dbReference>
<evidence type="ECO:0000256" key="3">
    <source>
        <dbReference type="ARBA" id="ARBA00012584"/>
    </source>
</evidence>
<sequence>MTAAKTPVLFATFKDPHHPDNADALEDVVEKATTALKAGKVVAFPTDTVYGLGASVFNSEAVEKIYQIKERPSEKPLSVLIGSAKEMDNVAAKIPNAAVLLAKTFWPGPLTIILNKNSKIPDTVTRSKKTIGLRVPNHPVALALIQKAGPLACPSANISGKTDPTSAQDVLADLDGKIDLLIDGGETKIQIPSTIIDMTENPPKILRTGGLSIDEIKKCIGDVQ</sequence>
<evidence type="ECO:0000256" key="11">
    <source>
        <dbReference type="ARBA" id="ARBA00048366"/>
    </source>
</evidence>
<evidence type="ECO:0000256" key="9">
    <source>
        <dbReference type="ARBA" id="ARBA00022840"/>
    </source>
</evidence>
<dbReference type="EC" id="2.7.7.87" evidence="3"/>
<dbReference type="GeneID" id="89228902"/>
<dbReference type="GO" id="GO:0005737">
    <property type="term" value="C:cytoplasm"/>
    <property type="evidence" value="ECO:0007669"/>
    <property type="project" value="UniProtKB-SubCell"/>
</dbReference>
<dbReference type="GO" id="GO:0008033">
    <property type="term" value="P:tRNA processing"/>
    <property type="evidence" value="ECO:0007669"/>
    <property type="project" value="UniProtKB-KW"/>
</dbReference>
<keyword evidence="9" id="KW-0067">ATP-binding</keyword>
<dbReference type="InterPro" id="IPR017945">
    <property type="entry name" value="DHBP_synth_RibB-like_a/b_dom"/>
</dbReference>